<comment type="caution">
    <text evidence="1">The sequence shown here is derived from an EMBL/GenBank/DDBJ whole genome shotgun (WGS) entry which is preliminary data.</text>
</comment>
<dbReference type="Gene3D" id="1.10.287.1080">
    <property type="entry name" value="MazG-like"/>
    <property type="match status" value="1"/>
</dbReference>
<dbReference type="RefSeq" id="WP_190022152.1">
    <property type="nucleotide sequence ID" value="NZ_BMUT01000005.1"/>
</dbReference>
<name>A0ABQ2YHY3_9ACTN</name>
<dbReference type="Proteomes" id="UP000659223">
    <property type="component" value="Unassembled WGS sequence"/>
</dbReference>
<dbReference type="InterPro" id="IPR044548">
    <property type="entry name" value="AF0060_NTP-PPase_MazG-like"/>
</dbReference>
<evidence type="ECO:0000313" key="1">
    <source>
        <dbReference type="EMBL" id="GGX82496.1"/>
    </source>
</evidence>
<dbReference type="CDD" id="cd11533">
    <property type="entry name" value="NTP-PPase_Af0060_like"/>
    <property type="match status" value="1"/>
</dbReference>
<sequence>MTEMPWLHARTVVAWLDAINGTGAHERSMRLLKVTEEAGEAAQAYLGWQGQNPRKGTTHTRGQVATELCDVILAAMVALHDFHDDPAALLTHIAAARQERLAALIDGADDTRRHCPAPIEWIDCPTGGWWPHDDGHDAVPNPANS</sequence>
<organism evidence="1 2">
    <name type="scientific">Streptomyces hiroshimensis</name>
    <dbReference type="NCBI Taxonomy" id="66424"/>
    <lineage>
        <taxon>Bacteria</taxon>
        <taxon>Bacillati</taxon>
        <taxon>Actinomycetota</taxon>
        <taxon>Actinomycetes</taxon>
        <taxon>Kitasatosporales</taxon>
        <taxon>Streptomycetaceae</taxon>
        <taxon>Streptomyces</taxon>
    </lineage>
</organism>
<accession>A0ABQ2YHY3</accession>
<dbReference type="EMBL" id="BMUT01000005">
    <property type="protein sequence ID" value="GGX82496.1"/>
    <property type="molecule type" value="Genomic_DNA"/>
</dbReference>
<evidence type="ECO:0000313" key="2">
    <source>
        <dbReference type="Proteomes" id="UP000659223"/>
    </source>
</evidence>
<reference evidence="2" key="1">
    <citation type="journal article" date="2019" name="Int. J. Syst. Evol. Microbiol.">
        <title>The Global Catalogue of Microorganisms (GCM) 10K type strain sequencing project: providing services to taxonomists for standard genome sequencing and annotation.</title>
        <authorList>
            <consortium name="The Broad Institute Genomics Platform"/>
            <consortium name="The Broad Institute Genome Sequencing Center for Infectious Disease"/>
            <person name="Wu L."/>
            <person name="Ma J."/>
        </authorList>
    </citation>
    <scope>NUCLEOTIDE SEQUENCE [LARGE SCALE GENOMIC DNA]</scope>
    <source>
        <strain evidence="2">JCM 4586</strain>
    </source>
</reference>
<gene>
    <name evidence="1" type="ORF">GCM10010324_30140</name>
</gene>
<keyword evidence="2" id="KW-1185">Reference proteome</keyword>
<protein>
    <submittedName>
        <fullName evidence="1">Uncharacterized protein</fullName>
    </submittedName>
</protein>
<proteinExistence type="predicted"/>
<dbReference type="SUPFAM" id="SSF101386">
    <property type="entry name" value="all-alpha NTP pyrophosphatases"/>
    <property type="match status" value="1"/>
</dbReference>